<feature type="signal peptide" evidence="1">
    <location>
        <begin position="1"/>
        <end position="25"/>
    </location>
</feature>
<proteinExistence type="predicted"/>
<protein>
    <recommendedName>
        <fullName evidence="4">DUF5666 domain-containing protein</fullName>
    </recommendedName>
</protein>
<accession>A0A4Z0BFU7</accession>
<gene>
    <name evidence="2" type="ORF">EZ216_16585</name>
</gene>
<sequence>MALAFPRRRLLAAALVLAVSLPAFAQNAPLRLRGTIESVDANRLVLRDRSGEQVDLALPANLVVTEVVPAKLSDIQPGSFVGAGAMPQPDGTQKAIAVLVFPETMRGTGEGHRPFDFLPQSTMTNATVAGIASAADGSRLKVAYPGGEQTIVVPPEAVIFSVKPGSRDLLVPGTRVSLTAQQVDGKPTATRISAGRNGFAPPY</sequence>
<keyword evidence="3" id="KW-1185">Reference proteome</keyword>
<evidence type="ECO:0008006" key="4">
    <source>
        <dbReference type="Google" id="ProtNLM"/>
    </source>
</evidence>
<evidence type="ECO:0000256" key="1">
    <source>
        <dbReference type="SAM" id="SignalP"/>
    </source>
</evidence>
<dbReference type="OrthoDB" id="7068047at2"/>
<dbReference type="Proteomes" id="UP000297839">
    <property type="component" value="Unassembled WGS sequence"/>
</dbReference>
<keyword evidence="1" id="KW-0732">Signal</keyword>
<dbReference type="RefSeq" id="WP_135250904.1">
    <property type="nucleotide sequence ID" value="NZ_SMLK01000006.1"/>
</dbReference>
<organism evidence="2 3">
    <name type="scientific">Ramlibacter humi</name>
    <dbReference type="NCBI Taxonomy" id="2530451"/>
    <lineage>
        <taxon>Bacteria</taxon>
        <taxon>Pseudomonadati</taxon>
        <taxon>Pseudomonadota</taxon>
        <taxon>Betaproteobacteria</taxon>
        <taxon>Burkholderiales</taxon>
        <taxon>Comamonadaceae</taxon>
        <taxon>Ramlibacter</taxon>
    </lineage>
</organism>
<dbReference type="EMBL" id="SMLK01000006">
    <property type="protein sequence ID" value="TFY98215.1"/>
    <property type="molecule type" value="Genomic_DNA"/>
</dbReference>
<comment type="caution">
    <text evidence="2">The sequence shown here is derived from an EMBL/GenBank/DDBJ whole genome shotgun (WGS) entry which is preliminary data.</text>
</comment>
<dbReference type="AlphaFoldDB" id="A0A4Z0BFU7"/>
<feature type="chain" id="PRO_5021393183" description="DUF5666 domain-containing protein" evidence="1">
    <location>
        <begin position="26"/>
        <end position="203"/>
    </location>
</feature>
<reference evidence="2 3" key="1">
    <citation type="submission" date="2019-03" db="EMBL/GenBank/DDBJ databases">
        <title>Ramlibacter sp. 18x22-1, whole genome shotgun sequence.</title>
        <authorList>
            <person name="Zhang X."/>
            <person name="Feng G."/>
            <person name="Zhu H."/>
        </authorList>
    </citation>
    <scope>NUCLEOTIDE SEQUENCE [LARGE SCALE GENOMIC DNA]</scope>
    <source>
        <strain evidence="2 3">18x22-1</strain>
    </source>
</reference>
<evidence type="ECO:0000313" key="2">
    <source>
        <dbReference type="EMBL" id="TFY98215.1"/>
    </source>
</evidence>
<evidence type="ECO:0000313" key="3">
    <source>
        <dbReference type="Proteomes" id="UP000297839"/>
    </source>
</evidence>
<name>A0A4Z0BFU7_9BURK</name>